<name>A0ABV2XFN4_9NOCA</name>
<dbReference type="PANTHER" id="PTHR46696:SF1">
    <property type="entry name" value="CYTOCHROME P450 YJIB-RELATED"/>
    <property type="match status" value="1"/>
</dbReference>
<dbReference type="Proteomes" id="UP001550535">
    <property type="component" value="Unassembled WGS sequence"/>
</dbReference>
<proteinExistence type="inferred from homology"/>
<dbReference type="PANTHER" id="PTHR46696">
    <property type="entry name" value="P450, PUTATIVE (EUROFUNG)-RELATED"/>
    <property type="match status" value="1"/>
</dbReference>
<evidence type="ECO:0000313" key="3">
    <source>
        <dbReference type="Proteomes" id="UP001550535"/>
    </source>
</evidence>
<evidence type="ECO:0000256" key="1">
    <source>
        <dbReference type="ARBA" id="ARBA00010617"/>
    </source>
</evidence>
<reference evidence="2 3" key="1">
    <citation type="submission" date="2024-06" db="EMBL/GenBank/DDBJ databases">
        <title>The Natural Products Discovery Center: Release of the First 8490 Sequenced Strains for Exploring Actinobacteria Biosynthetic Diversity.</title>
        <authorList>
            <person name="Kalkreuter E."/>
            <person name="Kautsar S.A."/>
            <person name="Yang D."/>
            <person name="Bader C.D."/>
            <person name="Teijaro C.N."/>
            <person name="Fluegel L."/>
            <person name="Davis C.M."/>
            <person name="Simpson J.R."/>
            <person name="Lauterbach L."/>
            <person name="Steele A.D."/>
            <person name="Gui C."/>
            <person name="Meng S."/>
            <person name="Li G."/>
            <person name="Viehrig K."/>
            <person name="Ye F."/>
            <person name="Su P."/>
            <person name="Kiefer A.F."/>
            <person name="Nichols A."/>
            <person name="Cepeda A.J."/>
            <person name="Yan W."/>
            <person name="Fan B."/>
            <person name="Jiang Y."/>
            <person name="Adhikari A."/>
            <person name="Zheng C.-J."/>
            <person name="Schuster L."/>
            <person name="Cowan T.M."/>
            <person name="Smanski M.J."/>
            <person name="Chevrette M.G."/>
            <person name="De Carvalho L.P.S."/>
            <person name="Shen B."/>
        </authorList>
    </citation>
    <scope>NUCLEOTIDE SEQUENCE [LARGE SCALE GENOMIC DNA]</scope>
    <source>
        <strain evidence="2 3">NPDC019434</strain>
    </source>
</reference>
<evidence type="ECO:0008006" key="4">
    <source>
        <dbReference type="Google" id="ProtNLM"/>
    </source>
</evidence>
<evidence type="ECO:0000313" key="2">
    <source>
        <dbReference type="EMBL" id="MEU2124714.1"/>
    </source>
</evidence>
<dbReference type="RefSeq" id="WP_357992584.1">
    <property type="nucleotide sequence ID" value="NZ_JBEYBR010000065.1"/>
</dbReference>
<comment type="similarity">
    <text evidence="1">Belongs to the cytochrome P450 family.</text>
</comment>
<dbReference type="EMBL" id="JBEYBR010000065">
    <property type="protein sequence ID" value="MEU2124714.1"/>
    <property type="molecule type" value="Genomic_DNA"/>
</dbReference>
<dbReference type="Gene3D" id="1.10.630.10">
    <property type="entry name" value="Cytochrome P450"/>
    <property type="match status" value="1"/>
</dbReference>
<protein>
    <recommendedName>
        <fullName evidence="4">Cytochrome P450</fullName>
    </recommendedName>
</protein>
<keyword evidence="3" id="KW-1185">Reference proteome</keyword>
<gene>
    <name evidence="2" type="ORF">ABZ507_23155</name>
</gene>
<organism evidence="2 3">
    <name type="scientific">Nocardia niwae</name>
    <dbReference type="NCBI Taxonomy" id="626084"/>
    <lineage>
        <taxon>Bacteria</taxon>
        <taxon>Bacillati</taxon>
        <taxon>Actinomycetota</taxon>
        <taxon>Actinomycetes</taxon>
        <taxon>Mycobacteriales</taxon>
        <taxon>Nocardiaceae</taxon>
        <taxon>Nocardia</taxon>
    </lineage>
</organism>
<dbReference type="SUPFAM" id="SSF48264">
    <property type="entry name" value="Cytochrome P450"/>
    <property type="match status" value="1"/>
</dbReference>
<dbReference type="PROSITE" id="PS00086">
    <property type="entry name" value="CYTOCHROME_P450"/>
    <property type="match status" value="1"/>
</dbReference>
<dbReference type="InterPro" id="IPR036396">
    <property type="entry name" value="Cyt_P450_sf"/>
</dbReference>
<accession>A0ABV2XFN4</accession>
<sequence length="420" mass="45073">MRCSSVAVTGFPFDEVTCNELPYAERDERYRRLHEWPEPSYAHRSGLRVIWKYADVREVLDATTPGISNTNSLDPLVGYARIAATPRAIPHFVRHLVPPPAKATANLADDRLHKRVWNTMAGPEGHFTISAADRPARAAQMAEHFHEALRDMGFRAGSPLDVTALSIGYAARTVGAAVGLPAADWPHVAAWSGAQSGLLGRVMRGRDLADAVSALGWLFTVSGRAVRQGRGGEAAGFARKLRDAGLSHRIAVSAMANSLAAGVHTVSGSIQQGVQRLLGDPDRIWWNLLAEPEGGTRVTAKILQLDPGLVAWKRRARTPVVLSSGTPLPAGPLLVLFAAANRDPEVFPDCLALDGPGKLPLTFGFGRHVCPGKSMATLAVEVFLRQLRELAPEAEAVPEAVGTRRRSDLLFSGADVTVVG</sequence>
<dbReference type="InterPro" id="IPR017972">
    <property type="entry name" value="Cyt_P450_CS"/>
</dbReference>
<comment type="caution">
    <text evidence="2">The sequence shown here is derived from an EMBL/GenBank/DDBJ whole genome shotgun (WGS) entry which is preliminary data.</text>
</comment>